<dbReference type="Gene3D" id="3.40.50.1700">
    <property type="entry name" value="Glycoside hydrolase family 3 C-terminal domain"/>
    <property type="match status" value="2"/>
</dbReference>
<evidence type="ECO:0000256" key="10">
    <source>
        <dbReference type="ARBA" id="ARBA00023326"/>
    </source>
</evidence>
<evidence type="ECO:0000313" key="12">
    <source>
        <dbReference type="EMBL" id="OKP13310.1"/>
    </source>
</evidence>
<comment type="similarity">
    <text evidence="3">Belongs to the glycosyl hydrolase 3 family.</text>
</comment>
<dbReference type="SMART" id="SM00758">
    <property type="entry name" value="PA14"/>
    <property type="match status" value="1"/>
</dbReference>
<dbReference type="SUPFAM" id="SSF52279">
    <property type="entry name" value="Beta-D-glucan exohydrolase, C-terminal domain"/>
    <property type="match status" value="1"/>
</dbReference>
<evidence type="ECO:0000313" key="13">
    <source>
        <dbReference type="Proteomes" id="UP000186955"/>
    </source>
</evidence>
<evidence type="ECO:0000256" key="8">
    <source>
        <dbReference type="ARBA" id="ARBA00023277"/>
    </source>
</evidence>
<evidence type="ECO:0000256" key="1">
    <source>
        <dbReference type="ARBA" id="ARBA00000448"/>
    </source>
</evidence>
<evidence type="ECO:0000259" key="11">
    <source>
        <dbReference type="PROSITE" id="PS51820"/>
    </source>
</evidence>
<keyword evidence="5" id="KW-0378">Hydrolase</keyword>
<dbReference type="Pfam" id="PF01915">
    <property type="entry name" value="Glyco_hydro_3_C"/>
    <property type="match status" value="1"/>
</dbReference>
<feature type="domain" description="PA14" evidence="11">
    <location>
        <begin position="153"/>
        <end position="311"/>
    </location>
</feature>
<dbReference type="PROSITE" id="PS51820">
    <property type="entry name" value="PA14"/>
    <property type="match status" value="1"/>
</dbReference>
<keyword evidence="8" id="KW-0119">Carbohydrate metabolism</keyword>
<sequence length="526" mass="57469">MSDWLGTYSTAESLNAGLDLEMPGPSRLRGILADLAISSRHVSRSTIDERVRNVLEFVQRAIKIAVSPEESTRDLPEDRKLNRKLAADSVVLLKNDSGLLPLGKKPFKSIALIGPNMKTAAFCGGGSASLHPYYTVSPYQGIVDQLPEEVEVLYQPGANAYAFMPEISAADVRTPTGEPGLRMRFYRDPFSLPNQRTFYADIESDLVAPATGSFEFGLAVYGSANHYIDDQLVIENTTVQRGGNFFFGKGTLEEKVTIDLVKNQVYKLKVEFISGASSKLVKPGVVNFGGGAGRLGMIQVIDTELAIERAVEAAQRADVTILCVGLTRDFESEGFDRPNMDLPSSLPPLITAVVEAAPEVILVTQSGSPFNMIPWAETVNTHVHTWYVGNELGNGLADVLFGAVNPSGKLPLSFQRCIEDTPTYLNFGSDRGQVTYGEGIYIRKDVLYPFGYGLSYTTFDYSNLSVSATSVTLNMSNSGKLPGAETVQLYISPDKMATIARPVKELKGFFKVFFAARRDPSRRDFT</sequence>
<reference evidence="12 13" key="1">
    <citation type="submission" date="2016-10" db="EMBL/GenBank/DDBJ databases">
        <title>Genome sequence of the ascomycete fungus Penicillium subrubescens.</title>
        <authorList>
            <person name="De Vries R.P."/>
            <person name="Peng M."/>
            <person name="Dilokpimol A."/>
            <person name="Hilden K."/>
            <person name="Makela M.R."/>
            <person name="Grigoriev I."/>
            <person name="Riley R."/>
            <person name="Granchi Z."/>
        </authorList>
    </citation>
    <scope>NUCLEOTIDE SEQUENCE [LARGE SCALE GENOMIC DNA]</scope>
    <source>
        <strain evidence="12 13">CBS 132785</strain>
    </source>
</reference>
<dbReference type="EMBL" id="MNBE01000136">
    <property type="protein sequence ID" value="OKP13310.1"/>
    <property type="molecule type" value="Genomic_DNA"/>
</dbReference>
<comment type="caution">
    <text evidence="12">The sequence shown here is derived from an EMBL/GenBank/DDBJ whole genome shotgun (WGS) entry which is preliminary data.</text>
</comment>
<protein>
    <recommendedName>
        <fullName evidence="4">beta-glucosidase</fullName>
        <ecNumber evidence="4">3.2.1.21</ecNumber>
    </recommendedName>
</protein>
<dbReference type="InterPro" id="IPR026891">
    <property type="entry name" value="Fn3-like"/>
</dbReference>
<keyword evidence="10" id="KW-0624">Polysaccharide degradation</keyword>
<dbReference type="Proteomes" id="UP000186955">
    <property type="component" value="Unassembled WGS sequence"/>
</dbReference>
<comment type="catalytic activity">
    <reaction evidence="1">
        <text>Hydrolysis of terminal, non-reducing beta-D-glucosyl residues with release of beta-D-glucose.</text>
        <dbReference type="EC" id="3.2.1.21"/>
    </reaction>
</comment>
<evidence type="ECO:0000256" key="4">
    <source>
        <dbReference type="ARBA" id="ARBA00012744"/>
    </source>
</evidence>
<dbReference type="Gene3D" id="3.20.20.300">
    <property type="entry name" value="Glycoside hydrolase, family 3, N-terminal domain"/>
    <property type="match status" value="1"/>
</dbReference>
<dbReference type="GO" id="GO:0008422">
    <property type="term" value="F:beta-glucosidase activity"/>
    <property type="evidence" value="ECO:0007669"/>
    <property type="project" value="UniProtKB-EC"/>
</dbReference>
<keyword evidence="6" id="KW-0136">Cellulose degradation</keyword>
<evidence type="ECO:0000256" key="7">
    <source>
        <dbReference type="ARBA" id="ARBA00023180"/>
    </source>
</evidence>
<keyword evidence="9" id="KW-0326">Glycosidase</keyword>
<proteinExistence type="inferred from homology"/>
<dbReference type="PANTHER" id="PTHR42715:SF13">
    <property type="entry name" value="BETA-GLUCOSIDASE K-RELATED"/>
    <property type="match status" value="1"/>
</dbReference>
<dbReference type="InterPro" id="IPR002772">
    <property type="entry name" value="Glyco_hydro_3_C"/>
</dbReference>
<dbReference type="InterPro" id="IPR036881">
    <property type="entry name" value="Glyco_hydro_3_C_sf"/>
</dbReference>
<gene>
    <name evidence="12" type="ORF">PENSUB_1041</name>
</gene>
<dbReference type="InterPro" id="IPR036962">
    <property type="entry name" value="Glyco_hydro_3_N_sf"/>
</dbReference>
<dbReference type="GO" id="GO:0030245">
    <property type="term" value="P:cellulose catabolic process"/>
    <property type="evidence" value="ECO:0007669"/>
    <property type="project" value="UniProtKB-UniPathway"/>
</dbReference>
<dbReference type="InterPro" id="IPR017853">
    <property type="entry name" value="GH"/>
</dbReference>
<dbReference type="SUPFAM" id="SSF51445">
    <property type="entry name" value="(Trans)glycosidases"/>
    <property type="match status" value="1"/>
</dbReference>
<comment type="pathway">
    <text evidence="2">Glycan metabolism; cellulose degradation.</text>
</comment>
<evidence type="ECO:0000256" key="3">
    <source>
        <dbReference type="ARBA" id="ARBA00005336"/>
    </source>
</evidence>
<dbReference type="InterPro" id="IPR050288">
    <property type="entry name" value="Cellulose_deg_GH3"/>
</dbReference>
<name>A0A1Q5ULG8_9EURO</name>
<dbReference type="STRING" id="1316194.A0A1Q5ULG8"/>
<accession>A0A1Q5ULG8</accession>
<keyword evidence="13" id="KW-1185">Reference proteome</keyword>
<evidence type="ECO:0000256" key="6">
    <source>
        <dbReference type="ARBA" id="ARBA00023001"/>
    </source>
</evidence>
<organism evidence="12 13">
    <name type="scientific">Penicillium subrubescens</name>
    <dbReference type="NCBI Taxonomy" id="1316194"/>
    <lineage>
        <taxon>Eukaryota</taxon>
        <taxon>Fungi</taxon>
        <taxon>Dikarya</taxon>
        <taxon>Ascomycota</taxon>
        <taxon>Pezizomycotina</taxon>
        <taxon>Eurotiomycetes</taxon>
        <taxon>Eurotiomycetidae</taxon>
        <taxon>Eurotiales</taxon>
        <taxon>Aspergillaceae</taxon>
        <taxon>Penicillium</taxon>
    </lineage>
</organism>
<dbReference type="InterPro" id="IPR011658">
    <property type="entry name" value="PA14_dom"/>
</dbReference>
<dbReference type="Gene3D" id="2.60.40.10">
    <property type="entry name" value="Immunoglobulins"/>
    <property type="match status" value="1"/>
</dbReference>
<dbReference type="UniPathway" id="UPA00696"/>
<dbReference type="AlphaFoldDB" id="A0A1Q5ULG8"/>
<keyword evidence="7" id="KW-0325">Glycoprotein</keyword>
<dbReference type="InterPro" id="IPR013783">
    <property type="entry name" value="Ig-like_fold"/>
</dbReference>
<evidence type="ECO:0000256" key="2">
    <source>
        <dbReference type="ARBA" id="ARBA00004987"/>
    </source>
</evidence>
<dbReference type="Pfam" id="PF14310">
    <property type="entry name" value="Fn3-like"/>
    <property type="match status" value="1"/>
</dbReference>
<dbReference type="InterPro" id="IPR037524">
    <property type="entry name" value="PA14/GLEYA"/>
</dbReference>
<evidence type="ECO:0000256" key="5">
    <source>
        <dbReference type="ARBA" id="ARBA00022801"/>
    </source>
</evidence>
<evidence type="ECO:0000256" key="9">
    <source>
        <dbReference type="ARBA" id="ARBA00023295"/>
    </source>
</evidence>
<dbReference type="PANTHER" id="PTHR42715">
    <property type="entry name" value="BETA-GLUCOSIDASE"/>
    <property type="match status" value="1"/>
</dbReference>
<dbReference type="EC" id="3.2.1.21" evidence="4"/>
<dbReference type="Pfam" id="PF07691">
    <property type="entry name" value="PA14"/>
    <property type="match status" value="1"/>
</dbReference>